<evidence type="ECO:0000259" key="9">
    <source>
        <dbReference type="Pfam" id="PF22924"/>
    </source>
</evidence>
<dbReference type="InterPro" id="IPR036250">
    <property type="entry name" value="AcylCo_DH-like_C"/>
</dbReference>
<keyword evidence="4" id="KW-0274">FAD</keyword>
<proteinExistence type="inferred from homology"/>
<gene>
    <name evidence="10" type="ORF">g.6681</name>
</gene>
<evidence type="ECO:0000256" key="5">
    <source>
        <dbReference type="ARBA" id="ARBA00022832"/>
    </source>
</evidence>
<dbReference type="AlphaFoldDB" id="A0A1E1WFU0"/>
<evidence type="ECO:0000259" key="8">
    <source>
        <dbReference type="Pfam" id="PF01756"/>
    </source>
</evidence>
<feature type="domain" description="Acyl-CoA oxidase C-terminal" evidence="8">
    <location>
        <begin position="107"/>
        <end position="203"/>
    </location>
</feature>
<dbReference type="GO" id="GO:0005504">
    <property type="term" value="F:fatty acid binding"/>
    <property type="evidence" value="ECO:0007669"/>
    <property type="project" value="TreeGrafter"/>
</dbReference>
<keyword evidence="3" id="KW-0285">Flavoprotein</keyword>
<dbReference type="FunFam" id="1.20.140.10:FF:000007">
    <property type="entry name" value="Acyl-coenzyme A oxidase"/>
    <property type="match status" value="1"/>
</dbReference>
<keyword evidence="6" id="KW-0560">Oxidoreductase</keyword>
<dbReference type="InterPro" id="IPR012258">
    <property type="entry name" value="Acyl-CoA_oxidase"/>
</dbReference>
<dbReference type="GO" id="GO:0016402">
    <property type="term" value="F:pristanoyl-CoA oxidase activity"/>
    <property type="evidence" value="ECO:0007669"/>
    <property type="project" value="TreeGrafter"/>
</dbReference>
<feature type="domain" description="Acyl-CoA oxidase C-alpha1" evidence="9">
    <location>
        <begin position="2"/>
        <end position="64"/>
    </location>
</feature>
<dbReference type="InterPro" id="IPR002655">
    <property type="entry name" value="Acyl-CoA_oxidase_C"/>
</dbReference>
<evidence type="ECO:0000256" key="3">
    <source>
        <dbReference type="ARBA" id="ARBA00022630"/>
    </source>
</evidence>
<dbReference type="Pfam" id="PF22924">
    <property type="entry name" value="ACOX_C_alpha1"/>
    <property type="match status" value="1"/>
</dbReference>
<evidence type="ECO:0000256" key="2">
    <source>
        <dbReference type="ARBA" id="ARBA00006288"/>
    </source>
</evidence>
<dbReference type="InterPro" id="IPR055060">
    <property type="entry name" value="ACOX_C_alpha1"/>
</dbReference>
<dbReference type="Pfam" id="PF01756">
    <property type="entry name" value="ACOX"/>
    <property type="match status" value="1"/>
</dbReference>
<dbReference type="GO" id="GO:0071949">
    <property type="term" value="F:FAD binding"/>
    <property type="evidence" value="ECO:0007669"/>
    <property type="project" value="InterPro"/>
</dbReference>
<evidence type="ECO:0000256" key="1">
    <source>
        <dbReference type="ARBA" id="ARBA00001974"/>
    </source>
</evidence>
<evidence type="ECO:0000256" key="7">
    <source>
        <dbReference type="ARBA" id="ARBA00023098"/>
    </source>
</evidence>
<keyword evidence="7" id="KW-0443">Lipid metabolism</keyword>
<organism evidence="10">
    <name type="scientific">Pectinophora gossypiella</name>
    <name type="common">Cotton pink bollworm</name>
    <name type="synonym">Depressaria gossypiella</name>
    <dbReference type="NCBI Taxonomy" id="13191"/>
    <lineage>
        <taxon>Eukaryota</taxon>
        <taxon>Metazoa</taxon>
        <taxon>Ecdysozoa</taxon>
        <taxon>Arthropoda</taxon>
        <taxon>Hexapoda</taxon>
        <taxon>Insecta</taxon>
        <taxon>Pterygota</taxon>
        <taxon>Neoptera</taxon>
        <taxon>Endopterygota</taxon>
        <taxon>Lepidoptera</taxon>
        <taxon>Glossata</taxon>
        <taxon>Ditrysia</taxon>
        <taxon>Gelechioidea</taxon>
        <taxon>Gelechiidae</taxon>
        <taxon>Apatetrinae</taxon>
        <taxon>Pectinophora</taxon>
    </lineage>
</organism>
<dbReference type="EMBL" id="GDQN01005190">
    <property type="protein sequence ID" value="JAT85864.1"/>
    <property type="molecule type" value="Transcribed_RNA"/>
</dbReference>
<evidence type="ECO:0000313" key="10">
    <source>
        <dbReference type="EMBL" id="JAT85864.1"/>
    </source>
</evidence>
<dbReference type="GO" id="GO:0005777">
    <property type="term" value="C:peroxisome"/>
    <property type="evidence" value="ECO:0007669"/>
    <property type="project" value="InterPro"/>
</dbReference>
<dbReference type="Gene3D" id="1.20.140.10">
    <property type="entry name" value="Butyryl-CoA Dehydrogenase, subunit A, domain 3"/>
    <property type="match status" value="2"/>
</dbReference>
<dbReference type="PANTHER" id="PTHR10909:SF223">
    <property type="entry name" value="ACYL-COENZYME A OXIDASE"/>
    <property type="match status" value="1"/>
</dbReference>
<comment type="cofactor">
    <cofactor evidence="1">
        <name>FAD</name>
        <dbReference type="ChEBI" id="CHEBI:57692"/>
    </cofactor>
</comment>
<name>A0A1E1WFU0_PECGO</name>
<sequence length="203" mass="23504">MVSCSKPTITWETLHAAQECRECCGGHGYLKCANLGEIRNNHEPTVTYEGDNNVLQQQAGNWLLRQWELAINGNPVDSPLGTVEFLNDYSKILATKFHCTETSQLTPEFITATYKWLICWLLRHTHETYETELNRGLSKFQAKTKCQVYRSRTLTRAYAEYLALIFSLKSIEKKEKSLQPVLYKMFALFGLWSLDKHLVELYQ</sequence>
<accession>A0A1E1WFU0</accession>
<dbReference type="OrthoDB" id="538336at2759"/>
<comment type="similarity">
    <text evidence="2">Belongs to the acyl-CoA oxidase family.</text>
</comment>
<evidence type="ECO:0000256" key="4">
    <source>
        <dbReference type="ARBA" id="ARBA00022827"/>
    </source>
</evidence>
<dbReference type="PANTHER" id="PTHR10909">
    <property type="entry name" value="ELECTRON TRANSPORT OXIDOREDUCTASE"/>
    <property type="match status" value="1"/>
</dbReference>
<reference evidence="10" key="1">
    <citation type="submission" date="2015-09" db="EMBL/GenBank/DDBJ databases">
        <title>De novo assembly of Pectinophora gossypiella (Pink Bollworm) gut transcriptome.</title>
        <authorList>
            <person name="Tassone E.E."/>
        </authorList>
    </citation>
    <scope>NUCLEOTIDE SEQUENCE</scope>
</reference>
<feature type="non-terminal residue" evidence="10">
    <location>
        <position position="203"/>
    </location>
</feature>
<protein>
    <submittedName>
        <fullName evidence="10">Uncharacterized protein</fullName>
    </submittedName>
</protein>
<dbReference type="GO" id="GO:0033540">
    <property type="term" value="P:fatty acid beta-oxidation using acyl-CoA oxidase"/>
    <property type="evidence" value="ECO:0007669"/>
    <property type="project" value="TreeGrafter"/>
</dbReference>
<evidence type="ECO:0000256" key="6">
    <source>
        <dbReference type="ARBA" id="ARBA00023002"/>
    </source>
</evidence>
<dbReference type="GO" id="GO:0055088">
    <property type="term" value="P:lipid homeostasis"/>
    <property type="evidence" value="ECO:0007669"/>
    <property type="project" value="TreeGrafter"/>
</dbReference>
<dbReference type="SUPFAM" id="SSF47203">
    <property type="entry name" value="Acyl-CoA dehydrogenase C-terminal domain-like"/>
    <property type="match status" value="2"/>
</dbReference>
<keyword evidence="5" id="KW-0276">Fatty acid metabolism</keyword>